<organism evidence="1 2">
    <name type="scientific">Dubosiella muris</name>
    <dbReference type="NCBI Taxonomy" id="3038133"/>
    <lineage>
        <taxon>Bacteria</taxon>
        <taxon>Bacillati</taxon>
        <taxon>Bacillota</taxon>
        <taxon>Erysipelotrichia</taxon>
        <taxon>Erysipelotrichales</taxon>
        <taxon>Erysipelotrichaceae</taxon>
        <taxon>Dubosiella</taxon>
    </lineage>
</organism>
<protein>
    <submittedName>
        <fullName evidence="1">MarR family transcriptional regulator</fullName>
    </submittedName>
</protein>
<reference evidence="1" key="1">
    <citation type="submission" date="2019-04" db="EMBL/GenBank/DDBJ databases">
        <title>Microbes associate with the intestines of laboratory mice.</title>
        <authorList>
            <person name="Navarre W."/>
            <person name="Wong E."/>
            <person name="Huang K."/>
            <person name="Tropini C."/>
            <person name="Ng K."/>
            <person name="Yu B."/>
        </authorList>
    </citation>
    <scope>NUCLEOTIDE SEQUENCE</scope>
    <source>
        <strain evidence="1">NM09_H32</strain>
    </source>
</reference>
<gene>
    <name evidence="1" type="ORF">E5336_05550</name>
</gene>
<proteinExistence type="predicted"/>
<name>A0AC61R7J6_9FIRM</name>
<evidence type="ECO:0000313" key="1">
    <source>
        <dbReference type="EMBL" id="TGY66172.1"/>
    </source>
</evidence>
<dbReference type="Proteomes" id="UP000308836">
    <property type="component" value="Unassembled WGS sequence"/>
</dbReference>
<dbReference type="EMBL" id="SRYG01000009">
    <property type="protein sequence ID" value="TGY66172.1"/>
    <property type="molecule type" value="Genomic_DNA"/>
</dbReference>
<keyword evidence="2" id="KW-1185">Reference proteome</keyword>
<sequence>MKPLAKACGCSSTAVDIILFLGNNPAYTLARDIVEIRGIRANLVSMNLETMEKEGYVTIQTSARDRRQKEIHLTQKARPILEKGQALQSLFFDRIFAGIDPQDQETFVRVFKTIVDNLDKKNKKIQESGA</sequence>
<accession>A0AC61R7J6</accession>
<comment type="caution">
    <text evidence="1">The sequence shown here is derived from an EMBL/GenBank/DDBJ whole genome shotgun (WGS) entry which is preliminary data.</text>
</comment>
<evidence type="ECO:0000313" key="2">
    <source>
        <dbReference type="Proteomes" id="UP000308836"/>
    </source>
</evidence>